<accession>A0A1I0YA03</accession>
<dbReference type="Proteomes" id="UP000183843">
    <property type="component" value="Unassembled WGS sequence"/>
</dbReference>
<organism evidence="1 2">
    <name type="scientific">Selenomonas ruminantium</name>
    <dbReference type="NCBI Taxonomy" id="971"/>
    <lineage>
        <taxon>Bacteria</taxon>
        <taxon>Bacillati</taxon>
        <taxon>Bacillota</taxon>
        <taxon>Negativicutes</taxon>
        <taxon>Selenomonadales</taxon>
        <taxon>Selenomonadaceae</taxon>
        <taxon>Selenomonas</taxon>
    </lineage>
</organism>
<name>A0A1I0YA03_SELRU</name>
<evidence type="ECO:0000313" key="2">
    <source>
        <dbReference type="Proteomes" id="UP000183843"/>
    </source>
</evidence>
<reference evidence="1 2" key="1">
    <citation type="submission" date="2016-10" db="EMBL/GenBank/DDBJ databases">
        <authorList>
            <person name="de Groot N.N."/>
        </authorList>
    </citation>
    <scope>NUCLEOTIDE SEQUENCE [LARGE SCALE GENOMIC DNA]</scope>
    <source>
        <strain evidence="1 2">L14</strain>
    </source>
</reference>
<evidence type="ECO:0000313" key="1">
    <source>
        <dbReference type="EMBL" id="SFB10104.1"/>
    </source>
</evidence>
<proteinExistence type="predicted"/>
<dbReference type="EMBL" id="FOJX01000011">
    <property type="protein sequence ID" value="SFB10104.1"/>
    <property type="molecule type" value="Genomic_DNA"/>
</dbReference>
<sequence length="99" mass="11987">MKMQRYIDLLPHGSGVNYDYKIKEGKNKITVYNKYDYMDENGYYDDIFPFSVTFTAENVTLHFHNLTRWQYKKIEHNGLRDYLEEIFYDVREKVLKVGA</sequence>
<protein>
    <submittedName>
        <fullName evidence="1">Uncharacterized protein</fullName>
    </submittedName>
</protein>
<dbReference type="AlphaFoldDB" id="A0A1I0YA03"/>
<dbReference type="RefSeq" id="WP_074816661.1">
    <property type="nucleotide sequence ID" value="NZ_FOJX01000011.1"/>
</dbReference>
<gene>
    <name evidence="1" type="ORF">SAMN05216587_11132</name>
</gene>